<sequence>MKIKIIACIIVRTTSTRLHLKVLRTIYNNMSILDVIVNRLKMVHKVDKIYLCTSKEKVDDILEDVAERNQISIYRGSADEVIERMISVGEIEKASQVIRITGDNVFVDPYILEKQIDFHLIENLEYTRTENLPIGVTAEIINLNMLKKCYLQIDPEGHEYLMFYMFNPDVYKCGVLLPKENQNLSNYTLTVDTPEDLIRTKQIVSYLGDDYFKADLNEIIQIINQYKIDNAKNTPNSMIKLPHDKLISFDDFRKDINNRILKSLTKTIDLEI</sequence>
<dbReference type="Proteomes" id="UP001589833">
    <property type="component" value="Unassembled WGS sequence"/>
</dbReference>
<comment type="caution">
    <text evidence="1">The sequence shown here is derived from an EMBL/GenBank/DDBJ whole genome shotgun (WGS) entry which is preliminary data.</text>
</comment>
<evidence type="ECO:0000313" key="2">
    <source>
        <dbReference type="Proteomes" id="UP001589833"/>
    </source>
</evidence>
<protein>
    <submittedName>
        <fullName evidence="1">Cytidylyltransferase domain-containing protein</fullName>
    </submittedName>
</protein>
<keyword evidence="1" id="KW-0808">Transferase</keyword>
<organism evidence="1 2">
    <name type="scientific">Halalkalibacter alkalisediminis</name>
    <dbReference type="NCBI Taxonomy" id="935616"/>
    <lineage>
        <taxon>Bacteria</taxon>
        <taxon>Bacillati</taxon>
        <taxon>Bacillota</taxon>
        <taxon>Bacilli</taxon>
        <taxon>Bacillales</taxon>
        <taxon>Bacillaceae</taxon>
        <taxon>Halalkalibacter</taxon>
    </lineage>
</organism>
<dbReference type="GO" id="GO:0016779">
    <property type="term" value="F:nucleotidyltransferase activity"/>
    <property type="evidence" value="ECO:0007669"/>
    <property type="project" value="UniProtKB-KW"/>
</dbReference>
<name>A0ABV6NMF3_9BACI</name>
<keyword evidence="2" id="KW-1185">Reference proteome</keyword>
<dbReference type="Gene3D" id="3.90.550.10">
    <property type="entry name" value="Spore Coat Polysaccharide Biosynthesis Protein SpsA, Chain A"/>
    <property type="match status" value="1"/>
</dbReference>
<dbReference type="PANTHER" id="PTHR42866">
    <property type="entry name" value="3-DEOXY-MANNO-OCTULOSONATE CYTIDYLYLTRANSFERASE"/>
    <property type="match status" value="1"/>
</dbReference>
<dbReference type="Pfam" id="PF02348">
    <property type="entry name" value="CTP_transf_3"/>
    <property type="match status" value="1"/>
</dbReference>
<keyword evidence="1" id="KW-0548">Nucleotidyltransferase</keyword>
<dbReference type="SUPFAM" id="SSF53448">
    <property type="entry name" value="Nucleotide-diphospho-sugar transferases"/>
    <property type="match status" value="1"/>
</dbReference>
<dbReference type="RefSeq" id="WP_273848228.1">
    <property type="nucleotide sequence ID" value="NZ_JAQQWT010000058.1"/>
</dbReference>
<dbReference type="InterPro" id="IPR003329">
    <property type="entry name" value="Cytidylyl_trans"/>
</dbReference>
<dbReference type="PANTHER" id="PTHR42866:SF1">
    <property type="entry name" value="SPORE COAT POLYSACCHARIDE BIOSYNTHESIS PROTEIN SPSF"/>
    <property type="match status" value="1"/>
</dbReference>
<accession>A0ABV6NMF3</accession>
<dbReference type="InterPro" id="IPR029044">
    <property type="entry name" value="Nucleotide-diphossugar_trans"/>
</dbReference>
<reference evidence="1 2" key="1">
    <citation type="submission" date="2024-09" db="EMBL/GenBank/DDBJ databases">
        <authorList>
            <person name="Sun Q."/>
            <person name="Mori K."/>
        </authorList>
    </citation>
    <scope>NUCLEOTIDE SEQUENCE [LARGE SCALE GENOMIC DNA]</scope>
    <source>
        <strain evidence="1 2">NCAIM B.02301</strain>
    </source>
</reference>
<evidence type="ECO:0000313" key="1">
    <source>
        <dbReference type="EMBL" id="MFC0561928.1"/>
    </source>
</evidence>
<gene>
    <name evidence="1" type="ORF">ACFFH4_23900</name>
</gene>
<dbReference type="EMBL" id="JBHLTR010000093">
    <property type="protein sequence ID" value="MFC0561928.1"/>
    <property type="molecule type" value="Genomic_DNA"/>
</dbReference>
<proteinExistence type="predicted"/>